<dbReference type="AlphaFoldDB" id="A0A852V216"/>
<sequence length="438" mass="47323">MGIANIISMIARPVHGSYLCFEIGGILNTCDVYLGDTVKAVPYDRLTDLVKASGTTIGDPSRLAGDTNGVLSIVQPFSVASLRNEDRKASLDSAVNSRQNIYFSKHANADSVISTIRGSYDKGSPASNPNLLDRLSDLANQQLVELDEAYRTDDRTGVVKSTTSSAESATKGRGGSNRASKFHQESVGVRVGRGTRLPHVLPLPWEGHPDHIWNGYKSTRFTAPSTTDTAVTTGVNYEESNNYSNTSGMQSTTHVDYEYRTPYIEAHARALRAQISLTNQQFEAYMFSQNIPYLEKIFANELESVDNDVYQLQIALLRSFLISPIEGVVTGVYKGPGEAVNAGEPVIRVEDNSLVHLLANLVHVGPIPIGATATLTTMLAGAGNPTTSLDGTVVSVRGQDSGTRWEVIIRVDNVDAGGLHVLPLGYVFDPEYTDISIA</sequence>
<reference evidence="2 3" key="1">
    <citation type="submission" date="2020-07" db="EMBL/GenBank/DDBJ databases">
        <title>Sequencing the genomes of 1000 actinobacteria strains.</title>
        <authorList>
            <person name="Klenk H.-P."/>
        </authorList>
    </citation>
    <scope>NUCLEOTIDE SEQUENCE [LARGE SCALE GENOMIC DNA]</scope>
    <source>
        <strain evidence="2 3">DSM 45763</strain>
    </source>
</reference>
<dbReference type="Proteomes" id="UP000576393">
    <property type="component" value="Unassembled WGS sequence"/>
</dbReference>
<keyword evidence="3" id="KW-1185">Reference proteome</keyword>
<accession>A0A852V216</accession>
<name>A0A852V216_9ACTN</name>
<evidence type="ECO:0000256" key="1">
    <source>
        <dbReference type="SAM" id="MobiDB-lite"/>
    </source>
</evidence>
<gene>
    <name evidence="2" type="ORF">HDA43_006029</name>
</gene>
<dbReference type="EMBL" id="JACCCO010000003">
    <property type="protein sequence ID" value="NYF43802.1"/>
    <property type="molecule type" value="Genomic_DNA"/>
</dbReference>
<dbReference type="RefSeq" id="WP_179827533.1">
    <property type="nucleotide sequence ID" value="NZ_CP192034.1"/>
</dbReference>
<organism evidence="2 3">
    <name type="scientific">Streptosporangium sandarakinum</name>
    <dbReference type="NCBI Taxonomy" id="1260955"/>
    <lineage>
        <taxon>Bacteria</taxon>
        <taxon>Bacillati</taxon>
        <taxon>Actinomycetota</taxon>
        <taxon>Actinomycetes</taxon>
        <taxon>Streptosporangiales</taxon>
        <taxon>Streptosporangiaceae</taxon>
        <taxon>Streptosporangium</taxon>
    </lineage>
</organism>
<proteinExistence type="predicted"/>
<evidence type="ECO:0000313" key="3">
    <source>
        <dbReference type="Proteomes" id="UP000576393"/>
    </source>
</evidence>
<comment type="caution">
    <text evidence="2">The sequence shown here is derived from an EMBL/GenBank/DDBJ whole genome shotgun (WGS) entry which is preliminary data.</text>
</comment>
<feature type="region of interest" description="Disordered" evidence="1">
    <location>
        <begin position="154"/>
        <end position="181"/>
    </location>
</feature>
<evidence type="ECO:0000313" key="2">
    <source>
        <dbReference type="EMBL" id="NYF43802.1"/>
    </source>
</evidence>
<protein>
    <submittedName>
        <fullName evidence="2">Biotin carboxyl carrier protein</fullName>
    </submittedName>
</protein>